<dbReference type="Pfam" id="PF00561">
    <property type="entry name" value="Abhydrolase_1"/>
    <property type="match status" value="1"/>
</dbReference>
<dbReference type="GO" id="GO:0031902">
    <property type="term" value="C:late endosome membrane"/>
    <property type="evidence" value="ECO:0007669"/>
    <property type="project" value="UniProtKB-SubCell"/>
</dbReference>
<accession>A0A7M5WTL5</accession>
<dbReference type="GO" id="GO:0005765">
    <property type="term" value="C:lysosomal membrane"/>
    <property type="evidence" value="ECO:0007669"/>
    <property type="project" value="UniProtKB-SubCell"/>
</dbReference>
<dbReference type="SUPFAM" id="SSF53474">
    <property type="entry name" value="alpha/beta-Hydrolases"/>
    <property type="match status" value="1"/>
</dbReference>
<dbReference type="PANTHER" id="PTHR43798">
    <property type="entry name" value="MONOACYLGLYCEROL LIPASE"/>
    <property type="match status" value="1"/>
</dbReference>
<keyword evidence="11" id="KW-1185">Reference proteome</keyword>
<keyword evidence="8" id="KW-0472">Membrane</keyword>
<evidence type="ECO:0000256" key="6">
    <source>
        <dbReference type="ARBA" id="ARBA00047662"/>
    </source>
</evidence>
<feature type="transmembrane region" description="Helical" evidence="8">
    <location>
        <begin position="38"/>
        <end position="64"/>
    </location>
</feature>
<sequence length="344" mass="39457">MERLLELITKKSIDEDLTTILTNMYSISSIDFIEVGKWFLFLNIPAIVFLFIVKNPVVFLKLFLRCRIFQLGFFKRQIAVGEQLFSYIERGNSSSKKTSLLFIHGYSNSKEIFLDVIAWLPRDLHVISVDLPGHGESMWDEKDQVSITNYVDKIHQFVQAVGLNKKKFHIVGESMGGHIAGVYSATHPSSIEKTTLMCPHGIKFDQMEKMKAEYERTGHCILLPDSLQTVREMFECVLHKKFPFPDFVLNGILQMRLQNDDFNKKLLLRLVSSEDEDLLERSLHNIRSPCTLLWGKQDKILDVSCADKIKSNLPNLKKTVIFDDAGHVLSIDCPRKVASNLMEC</sequence>
<evidence type="ECO:0000256" key="5">
    <source>
        <dbReference type="ARBA" id="ARBA00046308"/>
    </source>
</evidence>
<comment type="catalytic activity">
    <reaction evidence="6">
        <text>1-dodecanoylglycerol + H2O = dodecanoate + glycerol + H(+)</text>
        <dbReference type="Rhea" id="RHEA:44316"/>
        <dbReference type="ChEBI" id="CHEBI:15377"/>
        <dbReference type="ChEBI" id="CHEBI:15378"/>
        <dbReference type="ChEBI" id="CHEBI:17754"/>
        <dbReference type="ChEBI" id="CHEBI:18262"/>
        <dbReference type="ChEBI" id="CHEBI:75539"/>
    </reaction>
</comment>
<dbReference type="EC" id="3.1.1.23" evidence="2"/>
<dbReference type="InterPro" id="IPR029058">
    <property type="entry name" value="AB_hydrolase_fold"/>
</dbReference>
<dbReference type="EnsemblMetazoa" id="CLYHEMT012936.2">
    <property type="protein sequence ID" value="CLYHEMP012936.2"/>
    <property type="gene ID" value="CLYHEMG012936"/>
</dbReference>
<dbReference type="OrthoDB" id="6431331at2759"/>
<dbReference type="Proteomes" id="UP000594262">
    <property type="component" value="Unplaced"/>
</dbReference>
<dbReference type="InterPro" id="IPR000073">
    <property type="entry name" value="AB_hydrolase_1"/>
</dbReference>
<evidence type="ECO:0000256" key="2">
    <source>
        <dbReference type="ARBA" id="ARBA00013254"/>
    </source>
</evidence>
<dbReference type="GO" id="GO:0046464">
    <property type="term" value="P:acylglycerol catabolic process"/>
    <property type="evidence" value="ECO:0007669"/>
    <property type="project" value="TreeGrafter"/>
</dbReference>
<dbReference type="Gene3D" id="3.40.50.1820">
    <property type="entry name" value="alpha/beta hydrolase"/>
    <property type="match status" value="1"/>
</dbReference>
<dbReference type="GO" id="GO:0047372">
    <property type="term" value="F:monoacylglycerol lipase activity"/>
    <property type="evidence" value="ECO:0007669"/>
    <property type="project" value="UniProtKB-EC"/>
</dbReference>
<comment type="catalytic activity">
    <reaction evidence="1">
        <text>Hydrolyzes glycerol monoesters of long-chain fatty acids.</text>
        <dbReference type="EC" id="3.1.1.23"/>
    </reaction>
</comment>
<evidence type="ECO:0000313" key="11">
    <source>
        <dbReference type="Proteomes" id="UP000594262"/>
    </source>
</evidence>
<evidence type="ECO:0000256" key="1">
    <source>
        <dbReference type="ARBA" id="ARBA00001613"/>
    </source>
</evidence>
<feature type="domain" description="AB hydrolase-1" evidence="9">
    <location>
        <begin position="100"/>
        <end position="332"/>
    </location>
</feature>
<dbReference type="RefSeq" id="XP_066934559.1">
    <property type="nucleotide sequence ID" value="XM_067078458.1"/>
</dbReference>
<dbReference type="PANTHER" id="PTHR43798:SF5">
    <property type="entry name" value="MONOACYLGLYCEROL LIPASE ABHD6"/>
    <property type="match status" value="1"/>
</dbReference>
<dbReference type="AlphaFoldDB" id="A0A7M5WTL5"/>
<protein>
    <recommendedName>
        <fullName evidence="2">acylglycerol lipase</fullName>
        <ecNumber evidence="2">3.1.1.23</ecNumber>
    </recommendedName>
</protein>
<dbReference type="EnsemblMetazoa" id="CLYHEMT012936.1">
    <property type="protein sequence ID" value="CLYHEMP012936.1"/>
    <property type="gene ID" value="CLYHEMG012936"/>
</dbReference>
<keyword evidence="8" id="KW-0812">Transmembrane</keyword>
<evidence type="ECO:0000256" key="4">
    <source>
        <dbReference type="ARBA" id="ARBA00037874"/>
    </source>
</evidence>
<keyword evidence="8" id="KW-1133">Transmembrane helix</keyword>
<dbReference type="InterPro" id="IPR050266">
    <property type="entry name" value="AB_hydrolase_sf"/>
</dbReference>
<comment type="subcellular location">
    <subcellularLocation>
        <location evidence="3">Late endosome membrane</location>
        <topology evidence="3">Single-pass type II membrane protein</topology>
    </subcellularLocation>
    <subcellularLocation>
        <location evidence="4">Lysosome membrane</location>
        <topology evidence="4">Single-pass type II membrane protein</topology>
    </subcellularLocation>
    <subcellularLocation>
        <location evidence="5">Mitochondrion membrane</location>
        <topology evidence="5">Single-pass type II membrane protein</topology>
    </subcellularLocation>
</comment>
<evidence type="ECO:0000259" key="9">
    <source>
        <dbReference type="Pfam" id="PF00561"/>
    </source>
</evidence>
<dbReference type="GO" id="GO:0031966">
    <property type="term" value="C:mitochondrial membrane"/>
    <property type="evidence" value="ECO:0007669"/>
    <property type="project" value="UniProtKB-SubCell"/>
</dbReference>
<dbReference type="GeneID" id="136822214"/>
<organism evidence="10 11">
    <name type="scientific">Clytia hemisphaerica</name>
    <dbReference type="NCBI Taxonomy" id="252671"/>
    <lineage>
        <taxon>Eukaryota</taxon>
        <taxon>Metazoa</taxon>
        <taxon>Cnidaria</taxon>
        <taxon>Hydrozoa</taxon>
        <taxon>Hydroidolina</taxon>
        <taxon>Leptothecata</taxon>
        <taxon>Obeliida</taxon>
        <taxon>Clytiidae</taxon>
        <taxon>Clytia</taxon>
    </lineage>
</organism>
<evidence type="ECO:0000256" key="7">
    <source>
        <dbReference type="ARBA" id="ARBA00049568"/>
    </source>
</evidence>
<evidence type="ECO:0000256" key="8">
    <source>
        <dbReference type="SAM" id="Phobius"/>
    </source>
</evidence>
<name>A0A7M5WTL5_9CNID</name>
<proteinExistence type="predicted"/>
<evidence type="ECO:0000256" key="3">
    <source>
        <dbReference type="ARBA" id="ARBA00037797"/>
    </source>
</evidence>
<evidence type="ECO:0000313" key="10">
    <source>
        <dbReference type="EnsemblMetazoa" id="CLYHEMP012936.2"/>
    </source>
</evidence>
<dbReference type="PRINTS" id="PR00111">
    <property type="entry name" value="ABHYDROLASE"/>
</dbReference>
<dbReference type="RefSeq" id="XP_066934558.1">
    <property type="nucleotide sequence ID" value="XM_067078457.1"/>
</dbReference>
<comment type="function">
    <text evidence="7">Lipase that preferentially hydrolysis medium-chain saturated monoacylglycerols including 2-arachidonoylglycerol. Through 2-arachidonoylglycerol degradation may regulate endocannabinoid signaling pathways. Also has a lysophosphatidyl lipase activity with a preference for lysophosphatidylglycerol among other lysophospholipids. Also able to degrade bis(monoacylglycero)phosphate (BMP) and constitutes the major enzyme for BMP catabolism. BMP, also known as lysobisphosphatidic acid, is enriched in late endosomes and lysosomes and plays a key role in the formation of intraluminal vesicles and in lipid sorting.</text>
</comment>
<reference evidence="10" key="1">
    <citation type="submission" date="2021-01" db="UniProtKB">
        <authorList>
            <consortium name="EnsemblMetazoa"/>
        </authorList>
    </citation>
    <scope>IDENTIFICATION</scope>
</reference>